<proteinExistence type="predicted"/>
<dbReference type="AlphaFoldDB" id="A0A1W2GN59"/>
<evidence type="ECO:0000313" key="1">
    <source>
        <dbReference type="EMBL" id="SMD38110.1"/>
    </source>
</evidence>
<name>A0A1W2GN59_REIFA</name>
<dbReference type="STRING" id="692418.SAMN04488029_3638"/>
<dbReference type="Proteomes" id="UP000192472">
    <property type="component" value="Unassembled WGS sequence"/>
</dbReference>
<evidence type="ECO:0000313" key="2">
    <source>
        <dbReference type="Proteomes" id="UP000192472"/>
    </source>
</evidence>
<keyword evidence="2" id="KW-1185">Reference proteome</keyword>
<dbReference type="EMBL" id="FWYF01000004">
    <property type="protein sequence ID" value="SMD38110.1"/>
    <property type="molecule type" value="Genomic_DNA"/>
</dbReference>
<organism evidence="1 2">
    <name type="scientific">Reichenbachiella faecimaris</name>
    <dbReference type="NCBI Taxonomy" id="692418"/>
    <lineage>
        <taxon>Bacteria</taxon>
        <taxon>Pseudomonadati</taxon>
        <taxon>Bacteroidota</taxon>
        <taxon>Cytophagia</taxon>
        <taxon>Cytophagales</taxon>
        <taxon>Reichenbachiellaceae</taxon>
        <taxon>Reichenbachiella</taxon>
    </lineage>
</organism>
<reference evidence="1 2" key="1">
    <citation type="submission" date="2017-04" db="EMBL/GenBank/DDBJ databases">
        <authorList>
            <person name="Afonso C.L."/>
            <person name="Miller P.J."/>
            <person name="Scott M.A."/>
            <person name="Spackman E."/>
            <person name="Goraichik I."/>
            <person name="Dimitrov K.M."/>
            <person name="Suarez D.L."/>
            <person name="Swayne D.E."/>
        </authorList>
    </citation>
    <scope>NUCLEOTIDE SEQUENCE [LARGE SCALE GENOMIC DNA]</scope>
    <source>
        <strain evidence="1 2">DSM 26133</strain>
    </source>
</reference>
<gene>
    <name evidence="1" type="ORF">SAMN04488029_3638</name>
</gene>
<protein>
    <submittedName>
        <fullName evidence="1">Uncharacterized conserved protein, DUF2141 family</fullName>
    </submittedName>
</protein>
<accession>A0A1W2GN59</accession>
<sequence length="154" mass="16689">MKTYNNIIQSKFKEMKKSILTVLGIVVATLSILASDGQNVLTVVIKNVQGSDGLLEVTLFDSEGNWLKEGQKQKVSIDSGTDVKVEFKNLPKGAYAVAVIHDANANGELDTGSFGIPTEAYGFSNNARGMFGPADFDESQFELNGNKQIEINIK</sequence>
<dbReference type="InterPro" id="IPR018673">
    <property type="entry name" value="DUF2141"/>
</dbReference>
<dbReference type="Pfam" id="PF09912">
    <property type="entry name" value="DUF2141"/>
    <property type="match status" value="1"/>
</dbReference>